<proteinExistence type="inferred from homology"/>
<dbReference type="Pfam" id="PF01704">
    <property type="entry name" value="UDPGP"/>
    <property type="match status" value="1"/>
</dbReference>
<evidence type="ECO:0000256" key="3">
    <source>
        <dbReference type="ARBA" id="ARBA00022695"/>
    </source>
</evidence>
<evidence type="ECO:0000256" key="1">
    <source>
        <dbReference type="ARBA" id="ARBA00010401"/>
    </source>
</evidence>
<evidence type="ECO:0000256" key="4">
    <source>
        <dbReference type="SAM" id="MobiDB-lite"/>
    </source>
</evidence>
<feature type="region of interest" description="Disordered" evidence="4">
    <location>
        <begin position="451"/>
        <end position="475"/>
    </location>
</feature>
<reference evidence="6" key="1">
    <citation type="journal article" date="2019" name="Int. J. Syst. Evol. Microbiol.">
        <title>The Global Catalogue of Microorganisms (GCM) 10K type strain sequencing project: providing services to taxonomists for standard genome sequencing and annotation.</title>
        <authorList>
            <consortium name="The Broad Institute Genomics Platform"/>
            <consortium name="The Broad Institute Genome Sequencing Center for Infectious Disease"/>
            <person name="Wu L."/>
            <person name="Ma J."/>
        </authorList>
    </citation>
    <scope>NUCLEOTIDE SEQUENCE [LARGE SCALE GENOMIC DNA]</scope>
    <source>
        <strain evidence="6">CGMCC 1.12791</strain>
    </source>
</reference>
<evidence type="ECO:0000313" key="6">
    <source>
        <dbReference type="Proteomes" id="UP000597341"/>
    </source>
</evidence>
<evidence type="ECO:0000313" key="5">
    <source>
        <dbReference type="EMBL" id="GHE19266.1"/>
    </source>
</evidence>
<comment type="caution">
    <text evidence="5">The sequence shown here is derived from an EMBL/GenBank/DDBJ whole genome shotgun (WGS) entry which is preliminary data.</text>
</comment>
<dbReference type="GO" id="GO:0016779">
    <property type="term" value="F:nucleotidyltransferase activity"/>
    <property type="evidence" value="ECO:0007669"/>
    <property type="project" value="UniProtKB-KW"/>
</dbReference>
<dbReference type="InterPro" id="IPR029044">
    <property type="entry name" value="Nucleotide-diphossugar_trans"/>
</dbReference>
<protein>
    <submittedName>
        <fullName evidence="5">UTP--glucose-1-phosphate uridylyltransferase</fullName>
    </submittedName>
</protein>
<dbReference type="InterPro" id="IPR002618">
    <property type="entry name" value="UDPGP_fam"/>
</dbReference>
<comment type="similarity">
    <text evidence="1">Belongs to the UDPGP type 1 family.</text>
</comment>
<dbReference type="SUPFAM" id="SSF53448">
    <property type="entry name" value="Nucleotide-diphospho-sugar transferases"/>
    <property type="match status" value="1"/>
</dbReference>
<dbReference type="RefSeq" id="WP_191281127.1">
    <property type="nucleotide sequence ID" value="NZ_BNAD01000020.1"/>
</dbReference>
<gene>
    <name evidence="5" type="ORF">GCM10011376_38760</name>
</gene>
<keyword evidence="3 5" id="KW-0548">Nucleotidyltransferase</keyword>
<keyword evidence="2" id="KW-0808">Transferase</keyword>
<evidence type="ECO:0000256" key="2">
    <source>
        <dbReference type="ARBA" id="ARBA00022679"/>
    </source>
</evidence>
<sequence length="475" mass="51903">MASKGNPQGLDLAREKMRQAGVDEVAIDTFAHYYRLLEHGETGMITEDSIEPLDMESLDDVEVPEDVAADAIRATAVIKLNGGLGTSMGMDRAKSLLCVRRGLSFLDIIARQVLHLRKQYDAPLPLMFMNSFRTSADTMAALARYEDLPVEGLPLEFLQNKEPKLLAADLMPAAYPKAPDLEWCPPGHGDIYTALRGTGLLTQLLEAGYRYVFVSNSDNLGAVPDARVAGWFAQSGAPFAIEAVRRTPSDRKGGHFARRKADGRIVLRESAQTLDVDKEALSDLDRHRYASTNNLWFDIRAMVEALDARGGILGLPLIRNVKHLDPADSSTPEVIQIETAMGAAIEVFEGARTIEVGRDRFVPVKTTDDLLVLRSDVYDIGKDFVLDQAGDGVPFVSLDGDFYKLVGDFDKRFPEGAPSLREAESFTVDGDWTFGPKVRVVGDVSLEASSAQRVEGGTVLGEQDADDAPTRETDG</sequence>
<dbReference type="Proteomes" id="UP000597341">
    <property type="component" value="Unassembled WGS sequence"/>
</dbReference>
<dbReference type="PIRSF" id="PIRSF000806">
    <property type="entry name" value="UDPGP"/>
    <property type="match status" value="1"/>
</dbReference>
<dbReference type="Gene3D" id="2.160.10.10">
    <property type="entry name" value="Hexapeptide repeat proteins"/>
    <property type="match status" value="1"/>
</dbReference>
<organism evidence="5 6">
    <name type="scientific">Nocardioides flavus</name>
    <name type="common">ex Wang et al. 2016</name>
    <dbReference type="NCBI Taxonomy" id="2058780"/>
    <lineage>
        <taxon>Bacteria</taxon>
        <taxon>Bacillati</taxon>
        <taxon>Actinomycetota</taxon>
        <taxon>Actinomycetes</taxon>
        <taxon>Propionibacteriales</taxon>
        <taxon>Nocardioidaceae</taxon>
        <taxon>Nocardioides</taxon>
    </lineage>
</organism>
<dbReference type="EMBL" id="BNAD01000020">
    <property type="protein sequence ID" value="GHE19266.1"/>
    <property type="molecule type" value="Genomic_DNA"/>
</dbReference>
<name>A0ABQ3HPR5_9ACTN</name>
<dbReference type="InterPro" id="IPR016267">
    <property type="entry name" value="UDPGP_trans"/>
</dbReference>
<dbReference type="PANTHER" id="PTHR43511">
    <property type="match status" value="1"/>
</dbReference>
<accession>A0ABQ3HPR5</accession>
<keyword evidence="6" id="KW-1185">Reference proteome</keyword>
<dbReference type="Gene3D" id="3.90.550.10">
    <property type="entry name" value="Spore Coat Polysaccharide Biosynthesis Protein SpsA, Chain A"/>
    <property type="match status" value="1"/>
</dbReference>